<dbReference type="Pfam" id="PF01555">
    <property type="entry name" value="N6_N4_Mtase"/>
    <property type="match status" value="1"/>
</dbReference>
<evidence type="ECO:0000256" key="4">
    <source>
        <dbReference type="SAM" id="MobiDB-lite"/>
    </source>
</evidence>
<dbReference type="GO" id="GO:0032259">
    <property type="term" value="P:methylation"/>
    <property type="evidence" value="ECO:0007669"/>
    <property type="project" value="UniProtKB-KW"/>
</dbReference>
<dbReference type="PANTHER" id="PTHR33375:SF1">
    <property type="entry name" value="CHROMOSOME-PARTITIONING PROTEIN PARB-RELATED"/>
    <property type="match status" value="1"/>
</dbReference>
<dbReference type="InterPro" id="IPR002941">
    <property type="entry name" value="DNA_methylase_N4/N6"/>
</dbReference>
<dbReference type="SUPFAM" id="SSF53335">
    <property type="entry name" value="S-adenosyl-L-methionine-dependent methyltransferases"/>
    <property type="match status" value="1"/>
</dbReference>
<dbReference type="InterPro" id="IPR015840">
    <property type="entry name" value="DNA_MeTrfase_ParB"/>
</dbReference>
<proteinExistence type="inferred from homology"/>
<dbReference type="CDD" id="cd16402">
    <property type="entry name" value="ParB_N_like_MT"/>
    <property type="match status" value="1"/>
</dbReference>
<sequence>MQVEMWSLDRIKPYENNPRLNDDAVDAVVHSINEFGFRQPIVVDTDGVIIVGHTRFKAAKKIGLTEVPVHVAKDMEPEAVRAYRIADNRTGENAEWDFDLLPLEMGALQDAGFNCELIGFDADELAKLLHADETQGLTDPDDVPEPPDEAITQSGDIWILGDHRLMCGDSSKPDDLDRLLNGQPIHLIHMDPPYNVSVSPRSKNAIAAGNSTFAGDGKKAKGERKMRAKDRPLANDFISEEEFDRLLLAWFENASRVLVPGGCAYVWGGYANLGNYPGPLKQAKIYMSQAIVWDKQHPVMTRKDFMGAFEICFYGWKEGAGHKYFGPNNATDLWHVKKIPPQQLEHLTGKPAELAVNAMQYSSRRGDNVLDLFGGSGSTLIGAEQTGRKAYLMELDPPYCDVIVDRYQRFTGKPAILERTGESPIPVGKREENMR</sequence>
<evidence type="ECO:0000256" key="3">
    <source>
        <dbReference type="RuleBase" id="RU362026"/>
    </source>
</evidence>
<dbReference type="Pfam" id="PF02195">
    <property type="entry name" value="ParB_N"/>
    <property type="match status" value="1"/>
</dbReference>
<dbReference type="PRINTS" id="PR00508">
    <property type="entry name" value="S21N4MTFRASE"/>
</dbReference>
<dbReference type="GO" id="GO:0008170">
    <property type="term" value="F:N-methyltransferase activity"/>
    <property type="evidence" value="ECO:0007669"/>
    <property type="project" value="InterPro"/>
</dbReference>
<comment type="similarity">
    <text evidence="3">Belongs to the N(4)/N(6)-methyltransferase family.</text>
</comment>
<dbReference type="InterPro" id="IPR001091">
    <property type="entry name" value="RM_Methyltransferase"/>
</dbReference>
<dbReference type="SUPFAM" id="SSF110849">
    <property type="entry name" value="ParB/Sulfiredoxin"/>
    <property type="match status" value="1"/>
</dbReference>
<gene>
    <name evidence="6" type="primary">dpnA</name>
    <name evidence="6" type="ORF">Poly41_21730</name>
</gene>
<dbReference type="GO" id="GO:0007059">
    <property type="term" value="P:chromosome segregation"/>
    <property type="evidence" value="ECO:0007669"/>
    <property type="project" value="TreeGrafter"/>
</dbReference>
<dbReference type="RefSeq" id="WP_146526120.1">
    <property type="nucleotide sequence ID" value="NZ_SJPV01000003.1"/>
</dbReference>
<dbReference type="InterPro" id="IPR029063">
    <property type="entry name" value="SAM-dependent_MTases_sf"/>
</dbReference>
<evidence type="ECO:0000259" key="5">
    <source>
        <dbReference type="SMART" id="SM00470"/>
    </source>
</evidence>
<keyword evidence="7" id="KW-1185">Reference proteome</keyword>
<dbReference type="PIRSF" id="PIRSF036758">
    <property type="entry name" value="Aden_M_ParB"/>
    <property type="match status" value="1"/>
</dbReference>
<dbReference type="EMBL" id="SJPV01000003">
    <property type="protein sequence ID" value="TWU39349.1"/>
    <property type="molecule type" value="Genomic_DNA"/>
</dbReference>
<dbReference type="InterPro" id="IPR003115">
    <property type="entry name" value="ParB_N"/>
</dbReference>
<evidence type="ECO:0000256" key="2">
    <source>
        <dbReference type="ARBA" id="ARBA00022679"/>
    </source>
</evidence>
<dbReference type="SMART" id="SM00470">
    <property type="entry name" value="ParB"/>
    <property type="match status" value="1"/>
</dbReference>
<protein>
    <recommendedName>
        <fullName evidence="3">Methyltransferase</fullName>
        <ecNumber evidence="3">2.1.1.-</ecNumber>
    </recommendedName>
</protein>
<feature type="region of interest" description="Disordered" evidence="4">
    <location>
        <begin position="207"/>
        <end position="226"/>
    </location>
</feature>
<dbReference type="EC" id="2.1.1.-" evidence="3"/>
<keyword evidence="2 6" id="KW-0808">Transferase</keyword>
<accession>A0A5C6DX04</accession>
<dbReference type="PANTHER" id="PTHR33375">
    <property type="entry name" value="CHROMOSOME-PARTITIONING PROTEIN PARB-RELATED"/>
    <property type="match status" value="1"/>
</dbReference>
<keyword evidence="1 6" id="KW-0489">Methyltransferase</keyword>
<evidence type="ECO:0000313" key="6">
    <source>
        <dbReference type="EMBL" id="TWU39349.1"/>
    </source>
</evidence>
<dbReference type="Gene3D" id="3.90.1530.10">
    <property type="entry name" value="Conserved hypothetical protein from pyrococcus furiosus pfu- 392566-001, ParB domain"/>
    <property type="match status" value="1"/>
</dbReference>
<dbReference type="GO" id="GO:0045881">
    <property type="term" value="P:positive regulation of sporulation resulting in formation of a cellular spore"/>
    <property type="evidence" value="ECO:0007669"/>
    <property type="project" value="TreeGrafter"/>
</dbReference>
<reference evidence="6 7" key="1">
    <citation type="submission" date="2019-02" db="EMBL/GenBank/DDBJ databases">
        <title>Deep-cultivation of Planctomycetes and their phenomic and genomic characterization uncovers novel biology.</title>
        <authorList>
            <person name="Wiegand S."/>
            <person name="Jogler M."/>
            <person name="Boedeker C."/>
            <person name="Pinto D."/>
            <person name="Vollmers J."/>
            <person name="Rivas-Marin E."/>
            <person name="Kohn T."/>
            <person name="Peeters S.H."/>
            <person name="Heuer A."/>
            <person name="Rast P."/>
            <person name="Oberbeckmann S."/>
            <person name="Bunk B."/>
            <person name="Jeske O."/>
            <person name="Meyerdierks A."/>
            <person name="Storesund J.E."/>
            <person name="Kallscheuer N."/>
            <person name="Luecker S."/>
            <person name="Lage O.M."/>
            <person name="Pohl T."/>
            <person name="Merkel B.J."/>
            <person name="Hornburger P."/>
            <person name="Mueller R.-W."/>
            <person name="Bruemmer F."/>
            <person name="Labrenz M."/>
            <person name="Spormann A.M."/>
            <person name="Op Den Camp H."/>
            <person name="Overmann J."/>
            <person name="Amann R."/>
            <person name="Jetten M.S.M."/>
            <person name="Mascher T."/>
            <person name="Medema M.H."/>
            <person name="Devos D.P."/>
            <person name="Kaster A.-K."/>
            <person name="Ovreas L."/>
            <person name="Rohde M."/>
            <person name="Galperin M.Y."/>
            <person name="Jogler C."/>
        </authorList>
    </citation>
    <scope>NUCLEOTIDE SEQUENCE [LARGE SCALE GENOMIC DNA]</scope>
    <source>
        <strain evidence="6 7">Poly41</strain>
    </source>
</reference>
<dbReference type="InterPro" id="IPR036086">
    <property type="entry name" value="ParB/Sulfiredoxin_sf"/>
</dbReference>
<dbReference type="Proteomes" id="UP000319143">
    <property type="component" value="Unassembled WGS sequence"/>
</dbReference>
<feature type="compositionally biased region" description="Basic and acidic residues" evidence="4">
    <location>
        <begin position="216"/>
        <end position="226"/>
    </location>
</feature>
<evidence type="ECO:0000313" key="7">
    <source>
        <dbReference type="Proteomes" id="UP000319143"/>
    </source>
</evidence>
<dbReference type="GO" id="GO:0003677">
    <property type="term" value="F:DNA binding"/>
    <property type="evidence" value="ECO:0007669"/>
    <property type="project" value="InterPro"/>
</dbReference>
<dbReference type="GO" id="GO:0005694">
    <property type="term" value="C:chromosome"/>
    <property type="evidence" value="ECO:0007669"/>
    <property type="project" value="TreeGrafter"/>
</dbReference>
<organism evidence="6 7">
    <name type="scientific">Novipirellula artificiosorum</name>
    <dbReference type="NCBI Taxonomy" id="2528016"/>
    <lineage>
        <taxon>Bacteria</taxon>
        <taxon>Pseudomonadati</taxon>
        <taxon>Planctomycetota</taxon>
        <taxon>Planctomycetia</taxon>
        <taxon>Pirellulales</taxon>
        <taxon>Pirellulaceae</taxon>
        <taxon>Novipirellula</taxon>
    </lineage>
</organism>
<dbReference type="Gene3D" id="3.40.50.150">
    <property type="entry name" value="Vaccinia Virus protein VP39"/>
    <property type="match status" value="1"/>
</dbReference>
<feature type="domain" description="ParB-like N-terminal" evidence="5">
    <location>
        <begin position="4"/>
        <end position="89"/>
    </location>
</feature>
<evidence type="ECO:0000256" key="1">
    <source>
        <dbReference type="ARBA" id="ARBA00022603"/>
    </source>
</evidence>
<comment type="caution">
    <text evidence="6">The sequence shown here is derived from an EMBL/GenBank/DDBJ whole genome shotgun (WGS) entry which is preliminary data.</text>
</comment>
<dbReference type="OrthoDB" id="9773571at2"/>
<dbReference type="AlphaFoldDB" id="A0A5C6DX04"/>
<name>A0A5C6DX04_9BACT</name>
<dbReference type="InterPro" id="IPR050336">
    <property type="entry name" value="Chromosome_partition/occlusion"/>
</dbReference>